<comment type="catalytic activity">
    <reaction evidence="1">
        <text>an N-(acyl)-sphingosylphosphoethanolamine = an N-(acyl)-sphingosyl-1,3-cyclic phosphate + ethanolamine</text>
        <dbReference type="Rhea" id="RHEA:60648"/>
        <dbReference type="ChEBI" id="CHEBI:57603"/>
        <dbReference type="ChEBI" id="CHEBI:143891"/>
        <dbReference type="ChEBI" id="CHEBI:143892"/>
    </reaction>
</comment>
<dbReference type="Proteomes" id="UP000886998">
    <property type="component" value="Unassembled WGS sequence"/>
</dbReference>
<gene>
    <name evidence="12" type="primary">Gpcpd1</name>
    <name evidence="12" type="ORF">TNIN_136681</name>
</gene>
<comment type="caution">
    <text evidence="12">The sequence shown here is derived from an EMBL/GenBank/DDBJ whole genome shotgun (WGS) entry which is preliminary data.</text>
</comment>
<dbReference type="AlphaFoldDB" id="A0A8X6IAB4"/>
<evidence type="ECO:0000256" key="4">
    <source>
        <dbReference type="ARBA" id="ARBA00022525"/>
    </source>
</evidence>
<dbReference type="EMBL" id="BMAV01025017">
    <property type="protein sequence ID" value="GFS37753.1"/>
    <property type="molecule type" value="Genomic_DNA"/>
</dbReference>
<evidence type="ECO:0000259" key="11">
    <source>
        <dbReference type="PROSITE" id="PS51704"/>
    </source>
</evidence>
<keyword evidence="13" id="KW-1185">Reference proteome</keyword>
<evidence type="ECO:0000256" key="3">
    <source>
        <dbReference type="ARBA" id="ARBA00007277"/>
    </source>
</evidence>
<keyword evidence="6" id="KW-0378">Hydrolase</keyword>
<evidence type="ECO:0000313" key="13">
    <source>
        <dbReference type="Proteomes" id="UP000886998"/>
    </source>
</evidence>
<dbReference type="PANTHER" id="PTHR22958">
    <property type="entry name" value="GLYCEROPHOSPHORYL DIESTER PHOSPHODIESTERASE"/>
    <property type="match status" value="1"/>
</dbReference>
<keyword evidence="5" id="KW-0479">Metal-binding</keyword>
<keyword evidence="10" id="KW-0175">Coiled coil</keyword>
<dbReference type="Pfam" id="PF03009">
    <property type="entry name" value="GDPD"/>
    <property type="match status" value="1"/>
</dbReference>
<dbReference type="InterPro" id="IPR051578">
    <property type="entry name" value="GDPD"/>
</dbReference>
<evidence type="ECO:0000256" key="5">
    <source>
        <dbReference type="ARBA" id="ARBA00022723"/>
    </source>
</evidence>
<dbReference type="Gene3D" id="2.60.40.10">
    <property type="entry name" value="Immunoglobulins"/>
    <property type="match status" value="1"/>
</dbReference>
<dbReference type="GO" id="GO:0047389">
    <property type="term" value="F:glycerophosphocholine phosphodiesterase activity"/>
    <property type="evidence" value="ECO:0007669"/>
    <property type="project" value="TreeGrafter"/>
</dbReference>
<feature type="coiled-coil region" evidence="10">
    <location>
        <begin position="77"/>
        <end position="104"/>
    </location>
</feature>
<evidence type="ECO:0000256" key="7">
    <source>
        <dbReference type="ARBA" id="ARBA00022842"/>
    </source>
</evidence>
<dbReference type="InterPro" id="IPR017946">
    <property type="entry name" value="PLC-like_Pdiesterase_TIM-brl"/>
</dbReference>
<organism evidence="12 13">
    <name type="scientific">Trichonephila inaurata madagascariensis</name>
    <dbReference type="NCBI Taxonomy" id="2747483"/>
    <lineage>
        <taxon>Eukaryota</taxon>
        <taxon>Metazoa</taxon>
        <taxon>Ecdysozoa</taxon>
        <taxon>Arthropoda</taxon>
        <taxon>Chelicerata</taxon>
        <taxon>Arachnida</taxon>
        <taxon>Araneae</taxon>
        <taxon>Araneomorphae</taxon>
        <taxon>Entelegynae</taxon>
        <taxon>Araneoidea</taxon>
        <taxon>Nephilidae</taxon>
        <taxon>Trichonephila</taxon>
        <taxon>Trichonephila inaurata</taxon>
    </lineage>
</organism>
<dbReference type="PROSITE" id="PS50007">
    <property type="entry name" value="PIPLC_X_DOMAIN"/>
    <property type="match status" value="1"/>
</dbReference>
<evidence type="ECO:0000313" key="12">
    <source>
        <dbReference type="EMBL" id="GFS37753.1"/>
    </source>
</evidence>
<dbReference type="PROSITE" id="PS51704">
    <property type="entry name" value="GP_PDE"/>
    <property type="match status" value="1"/>
</dbReference>
<dbReference type="SUPFAM" id="SSF51695">
    <property type="entry name" value="PLC-like phosphodiesterases"/>
    <property type="match status" value="1"/>
</dbReference>
<keyword evidence="7" id="KW-0460">Magnesium</keyword>
<dbReference type="GO" id="GO:0016829">
    <property type="term" value="F:lyase activity"/>
    <property type="evidence" value="ECO:0007669"/>
    <property type="project" value="UniProtKB-KW"/>
</dbReference>
<evidence type="ECO:0000256" key="6">
    <source>
        <dbReference type="ARBA" id="ARBA00022801"/>
    </source>
</evidence>
<dbReference type="PANTHER" id="PTHR22958:SF1">
    <property type="entry name" value="GLYCEROPHOSPHOCHOLINE PHOSPHODIESTERASE GPCPD1"/>
    <property type="match status" value="1"/>
</dbReference>
<comment type="subcellular location">
    <subcellularLocation>
        <location evidence="2">Secreted</location>
    </subcellularLocation>
</comment>
<dbReference type="Pfam" id="PF25329">
    <property type="entry name" value="C2_GDE1"/>
    <property type="match status" value="1"/>
</dbReference>
<dbReference type="InterPro" id="IPR013783">
    <property type="entry name" value="Ig-like_fold"/>
</dbReference>
<sequence length="759" mass="87815">MSMFQYLMKNKGLTISRKIYKNCRKEDLRIVALELGETVAEKVTIVELTEIIKESKYFKEDVEFVKELIQYTIEDRKRVEEDRKKEAENRLREKELELARLHVGVNSDNERTGEVCNSLDELVKSVRLLTVKVPNRPEERKTVNRDMFVLSVKRGIIKRFNIQSERQTRKNIWQTVIHVPTNQNVLYRYLICTVVDNEGKPENVVRYWESHLRPRILRPIDYIDGKGDLDVFGYQGDSECVAKGWLTSETVVQLKMFNSPVTIWKRRYRDKRVSIHVSTIDITRKDSVTDIIGMEEDSTLTEGINTRGWPIVEVAQMNDTGYQFAPQNQFGILYDPTEYVIFQIQVMEPNSIAYMVDFYVHDSDIPEHIGFCYILPSNMRDTSGTCNMPISGKRQQPIGQLSVDYLIVRPMKDIVCDLSVTYTKHWKSLEKNGLDVGHRGAGNARRNDKVENVLENTIASFNYAAKHGADMVELDVQLSKDLVPVIYHDYYICISMKKKRSQNEHELLQLAVKDLTAQQLRMLKLSPADSDEKFDFHEDDSEDNQPFPTLKHVLEAVDPRVGFNIEIKCPMQQKDGTWELDLRFEMNRYIDVILRDILENAGNRYIVLSCFHPDICTMVRLKQNKYPLLFLTQGETDKYPPYLDTRTSSIPMATYFALNTGLLGIDVHAEDLIRDPSHIPFVKDRNLVLFCWGDDINHSDVIRSLKEQGVDGVIYDKVDEFTRAQENVFLVEAKARMGLLELAGHDGENLCTWSSTSTN</sequence>
<keyword evidence="8" id="KW-1015">Disulfide bond</keyword>
<dbReference type="GO" id="GO:0005576">
    <property type="term" value="C:extracellular region"/>
    <property type="evidence" value="ECO:0007669"/>
    <property type="project" value="UniProtKB-SubCell"/>
</dbReference>
<evidence type="ECO:0000256" key="1">
    <source>
        <dbReference type="ARBA" id="ARBA00000110"/>
    </source>
</evidence>
<accession>A0A8X6IAB4</accession>
<dbReference type="Gene3D" id="3.20.20.190">
    <property type="entry name" value="Phosphatidylinositol (PI) phosphodiesterase"/>
    <property type="match status" value="1"/>
</dbReference>
<reference evidence="12" key="1">
    <citation type="submission" date="2020-08" db="EMBL/GenBank/DDBJ databases">
        <title>Multicomponent nature underlies the extraordinary mechanical properties of spider dragline silk.</title>
        <authorList>
            <person name="Kono N."/>
            <person name="Nakamura H."/>
            <person name="Mori M."/>
            <person name="Yoshida Y."/>
            <person name="Ohtoshi R."/>
            <person name="Malay A.D."/>
            <person name="Moran D.A.P."/>
            <person name="Tomita M."/>
            <person name="Numata K."/>
            <person name="Arakawa K."/>
        </authorList>
    </citation>
    <scope>NUCLEOTIDE SEQUENCE</scope>
</reference>
<evidence type="ECO:0000256" key="9">
    <source>
        <dbReference type="ARBA" id="ARBA00023239"/>
    </source>
</evidence>
<dbReference type="FunFam" id="3.20.20.190:FF:000032">
    <property type="entry name" value="Glycerophosphoryl diester phosphodiesterase, putative"/>
    <property type="match status" value="1"/>
</dbReference>
<dbReference type="CDD" id="cd22265">
    <property type="entry name" value="UDM1_RNF168"/>
    <property type="match status" value="1"/>
</dbReference>
<evidence type="ECO:0000256" key="8">
    <source>
        <dbReference type="ARBA" id="ARBA00023157"/>
    </source>
</evidence>
<keyword evidence="4" id="KW-0964">Secreted</keyword>
<dbReference type="OrthoDB" id="1058301at2759"/>
<dbReference type="GO" id="GO:0046872">
    <property type="term" value="F:metal ion binding"/>
    <property type="evidence" value="ECO:0007669"/>
    <property type="project" value="UniProtKB-KW"/>
</dbReference>
<feature type="domain" description="GP-PDE" evidence="11">
    <location>
        <begin position="433"/>
        <end position="725"/>
    </location>
</feature>
<keyword evidence="9" id="KW-0456">Lyase</keyword>
<dbReference type="InterPro" id="IPR057506">
    <property type="entry name" value="C2_GPCPD1"/>
</dbReference>
<name>A0A8X6IAB4_9ARAC</name>
<evidence type="ECO:0000256" key="2">
    <source>
        <dbReference type="ARBA" id="ARBA00004613"/>
    </source>
</evidence>
<proteinExistence type="inferred from homology"/>
<dbReference type="GO" id="GO:0046475">
    <property type="term" value="P:glycerophospholipid catabolic process"/>
    <property type="evidence" value="ECO:0007669"/>
    <property type="project" value="TreeGrafter"/>
</dbReference>
<dbReference type="InterPro" id="IPR030395">
    <property type="entry name" value="GP_PDE_dom"/>
</dbReference>
<comment type="similarity">
    <text evidence="3">Belongs to the glycerophosphoryl diester phosphodiesterase family.</text>
</comment>
<evidence type="ECO:0000256" key="10">
    <source>
        <dbReference type="SAM" id="Coils"/>
    </source>
</evidence>
<protein>
    <submittedName>
        <fullName evidence="12">Glycerophosphocholine phosphodiesterase GPCPD1</fullName>
    </submittedName>
</protein>